<evidence type="ECO:0000256" key="1">
    <source>
        <dbReference type="SAM" id="MobiDB-lite"/>
    </source>
</evidence>
<sequence>MPGRRADKARGAGRGAYREGGTRTWSPGRTAWLEEPTDTCTGVS</sequence>
<accession>S9P9F8</accession>
<dbReference type="EMBL" id="ANAH02000021">
    <property type="protein sequence ID" value="EPX58912.1"/>
    <property type="molecule type" value="Genomic_DNA"/>
</dbReference>
<dbReference type="Proteomes" id="UP000011682">
    <property type="component" value="Unassembled WGS sequence"/>
</dbReference>
<feature type="region of interest" description="Disordered" evidence="1">
    <location>
        <begin position="1"/>
        <end position="44"/>
    </location>
</feature>
<dbReference type="AlphaFoldDB" id="S9P9F8"/>
<protein>
    <submittedName>
        <fullName evidence="2">Uncharacterized protein</fullName>
    </submittedName>
</protein>
<feature type="compositionally biased region" description="Basic and acidic residues" evidence="1">
    <location>
        <begin position="1"/>
        <end position="21"/>
    </location>
</feature>
<evidence type="ECO:0000313" key="3">
    <source>
        <dbReference type="Proteomes" id="UP000011682"/>
    </source>
</evidence>
<evidence type="ECO:0000313" key="2">
    <source>
        <dbReference type="EMBL" id="EPX58912.1"/>
    </source>
</evidence>
<proteinExistence type="predicted"/>
<comment type="caution">
    <text evidence="2">The sequence shown here is derived from an EMBL/GenBank/DDBJ whole genome shotgun (WGS) entry which is preliminary data.</text>
</comment>
<name>S9P9F8_CYSF2</name>
<gene>
    <name evidence="2" type="ORF">D187_003627</name>
</gene>
<keyword evidence="3" id="KW-1185">Reference proteome</keyword>
<reference evidence="2" key="1">
    <citation type="submission" date="2013-05" db="EMBL/GenBank/DDBJ databases">
        <title>Genome assembly of Cystobacter fuscus DSM 2262.</title>
        <authorList>
            <person name="Sharma G."/>
            <person name="Khatri I."/>
            <person name="Kaur C."/>
            <person name="Mayilraj S."/>
            <person name="Subramanian S."/>
        </authorList>
    </citation>
    <scope>NUCLEOTIDE SEQUENCE [LARGE SCALE GENOMIC DNA]</scope>
    <source>
        <strain evidence="2">DSM 2262</strain>
    </source>
</reference>
<organism evidence="2 3">
    <name type="scientific">Cystobacter fuscus (strain ATCC 25194 / DSM 2262 / NBRC 100088 / M29)</name>
    <dbReference type="NCBI Taxonomy" id="1242864"/>
    <lineage>
        <taxon>Bacteria</taxon>
        <taxon>Pseudomonadati</taxon>
        <taxon>Myxococcota</taxon>
        <taxon>Myxococcia</taxon>
        <taxon>Myxococcales</taxon>
        <taxon>Cystobacterineae</taxon>
        <taxon>Archangiaceae</taxon>
        <taxon>Cystobacter</taxon>
    </lineage>
</organism>